<sequence>MKPPDTLERMMDVSKLRLLSDDALRTLNHAVVGVIRERQAAKQREVAISLRIGGIASFYSRKDGKTVKIRIDRLNMKTVSGTEVDPTTHKPTFRTWRVSPSLLTAEHARSDKPLSGAATF</sequence>
<accession>B3R9L8</accession>
<dbReference type="Proteomes" id="UP000001692">
    <property type="component" value="Chromosome 2"/>
</dbReference>
<evidence type="ECO:0000313" key="1">
    <source>
        <dbReference type="EMBL" id="CAQ71593.1"/>
    </source>
</evidence>
<dbReference type="AlphaFoldDB" id="B3R9L8"/>
<dbReference type="HOGENOM" id="CLU_2045784_0_0_4"/>
<protein>
    <submittedName>
        <fullName evidence="1">Uncharacterized protein</fullName>
    </submittedName>
</protein>
<reference evidence="1 2" key="1">
    <citation type="journal article" date="2008" name="Genome Res.">
        <title>Genome sequence of the beta-rhizobium Cupriavidus taiwanensis and comparative genomics of rhizobia.</title>
        <authorList>
            <person name="Amadou C."/>
            <person name="Pascal G."/>
            <person name="Mangenot S."/>
            <person name="Glew M."/>
            <person name="Bontemps C."/>
            <person name="Capela D."/>
            <person name="Carrere S."/>
            <person name="Cruveiller S."/>
            <person name="Dossat C."/>
            <person name="Lajus A."/>
            <person name="Marchetti M."/>
            <person name="Poinsot V."/>
            <person name="Rouy Z."/>
            <person name="Servin B."/>
            <person name="Saad M."/>
            <person name="Schenowitz C."/>
            <person name="Barbe V."/>
            <person name="Batut J."/>
            <person name="Medigue C."/>
            <person name="Masson-Boivin C."/>
        </authorList>
    </citation>
    <scope>NUCLEOTIDE SEQUENCE [LARGE SCALE GENOMIC DNA]</scope>
    <source>
        <strain evidence="2">DSM 17343 / BCRC 17206 / CCUG 44338 / CIP 107171 / LMG 19424 / R1</strain>
    </source>
</reference>
<evidence type="ECO:0000313" key="2">
    <source>
        <dbReference type="Proteomes" id="UP000001692"/>
    </source>
</evidence>
<dbReference type="EMBL" id="CU633750">
    <property type="protein sequence ID" value="CAQ71593.1"/>
    <property type="molecule type" value="Genomic_DNA"/>
</dbReference>
<proteinExistence type="predicted"/>
<dbReference type="KEGG" id="cti:RALTA_B0982"/>
<organism evidence="1 2">
    <name type="scientific">Cupriavidus taiwanensis (strain DSM 17343 / BCRC 17206 / CCUG 44338 / CIP 107171 / LMG 19424 / R1)</name>
    <name type="common">Ralstonia taiwanensis (strain LMG 19424)</name>
    <dbReference type="NCBI Taxonomy" id="977880"/>
    <lineage>
        <taxon>Bacteria</taxon>
        <taxon>Pseudomonadati</taxon>
        <taxon>Pseudomonadota</taxon>
        <taxon>Betaproteobacteria</taxon>
        <taxon>Burkholderiales</taxon>
        <taxon>Burkholderiaceae</taxon>
        <taxon>Cupriavidus</taxon>
    </lineage>
</organism>
<gene>
    <name evidence="1" type="ordered locus">RALTA_B0982</name>
</gene>
<keyword evidence="2" id="KW-1185">Reference proteome</keyword>
<name>B3R9L8_CUPTR</name>